<dbReference type="HOGENOM" id="CLU_006229_4_3_6"/>
<dbReference type="InterPro" id="IPR050238">
    <property type="entry name" value="DNA_Rep/Repair_Clamp_Loader"/>
</dbReference>
<dbReference type="Pfam" id="PF13177">
    <property type="entry name" value="DNA_pol3_delta2"/>
    <property type="match status" value="1"/>
</dbReference>
<evidence type="ECO:0000256" key="4">
    <source>
        <dbReference type="ARBA" id="ARBA00022695"/>
    </source>
</evidence>
<dbReference type="RefSeq" id="WP_014776625.1">
    <property type="nucleotide sequence ID" value="NC_018012.1"/>
</dbReference>
<dbReference type="Proteomes" id="UP000006062">
    <property type="component" value="Chromosome"/>
</dbReference>
<keyword evidence="4 9" id="KW-0548">Nucleotidyltransferase</keyword>
<keyword evidence="5" id="KW-0235">DNA replication</keyword>
<dbReference type="InterPro" id="IPR004622">
    <property type="entry name" value="DNA_pol_HolB"/>
</dbReference>
<keyword evidence="6" id="KW-0239">DNA-directed DNA polymerase</keyword>
<dbReference type="Gene3D" id="1.20.272.10">
    <property type="match status" value="1"/>
</dbReference>
<dbReference type="Gene3D" id="3.40.50.300">
    <property type="entry name" value="P-loop containing nucleotide triphosphate hydrolases"/>
    <property type="match status" value="1"/>
</dbReference>
<dbReference type="InterPro" id="IPR015199">
    <property type="entry name" value="DNA_pol_III_delta_C"/>
</dbReference>
<dbReference type="PANTHER" id="PTHR11669:SF8">
    <property type="entry name" value="DNA POLYMERASE III SUBUNIT DELTA"/>
    <property type="match status" value="1"/>
</dbReference>
<dbReference type="GO" id="GO:0009360">
    <property type="term" value="C:DNA polymerase III complex"/>
    <property type="evidence" value="ECO:0007669"/>
    <property type="project" value="InterPro"/>
</dbReference>
<dbReference type="AlphaFoldDB" id="I3Y548"/>
<dbReference type="PANTHER" id="PTHR11669">
    <property type="entry name" value="REPLICATION FACTOR C / DNA POLYMERASE III GAMMA-TAU SUBUNIT"/>
    <property type="match status" value="1"/>
</dbReference>
<dbReference type="Pfam" id="PF09115">
    <property type="entry name" value="DNApol3-delta_C"/>
    <property type="match status" value="1"/>
</dbReference>
<dbReference type="GO" id="GO:0008408">
    <property type="term" value="F:3'-5' exonuclease activity"/>
    <property type="evidence" value="ECO:0007669"/>
    <property type="project" value="InterPro"/>
</dbReference>
<dbReference type="GO" id="GO:0003887">
    <property type="term" value="F:DNA-directed DNA polymerase activity"/>
    <property type="evidence" value="ECO:0007669"/>
    <property type="project" value="UniProtKB-KW"/>
</dbReference>
<accession>I3Y548</accession>
<evidence type="ECO:0000313" key="9">
    <source>
        <dbReference type="EMBL" id="AFL72116.1"/>
    </source>
</evidence>
<evidence type="ECO:0000256" key="2">
    <source>
        <dbReference type="ARBA" id="ARBA00014363"/>
    </source>
</evidence>
<evidence type="ECO:0000256" key="6">
    <source>
        <dbReference type="ARBA" id="ARBA00022932"/>
    </source>
</evidence>
<keyword evidence="10" id="KW-1185">Reference proteome</keyword>
<evidence type="ECO:0000256" key="1">
    <source>
        <dbReference type="ARBA" id="ARBA00012417"/>
    </source>
</evidence>
<sequence>MTVPDAPLPWLADIWSRLQASRAADRLAHGLLISGPRGVGKRQLVERLARSLLCRERDAQGVACGRCADCHLVTAGSHPDLIRVGPDPEAKSGEITIGTIRDFAGRESLTPSRADWKVALIDPADRLNPAAANALLKTLEEPAGRTILCLIGERIGQLPATIRSRCQQIKVPIPAESDALAWLSAQTSRSDQALRLRLAHGAPLRALAEFDDDLLEQRRQRLAGFLAIAAGTRDPVSEAAVWNTLGARQILDWLAGWLCDLLRLMVANEPVRLDNPDRHADFARLAGHLDPASGHRFLRQVLEGRAQAETNVNPLLLLESLAIEWSMLNHLRDHGRP</sequence>
<dbReference type="InterPro" id="IPR027417">
    <property type="entry name" value="P-loop_NTPase"/>
</dbReference>
<dbReference type="EC" id="2.7.7.7" evidence="1"/>
<dbReference type="GO" id="GO:0006261">
    <property type="term" value="P:DNA-templated DNA replication"/>
    <property type="evidence" value="ECO:0007669"/>
    <property type="project" value="TreeGrafter"/>
</dbReference>
<evidence type="ECO:0000256" key="3">
    <source>
        <dbReference type="ARBA" id="ARBA00022679"/>
    </source>
</evidence>
<gene>
    <name evidence="9" type="ordered locus">Thivi_0024</name>
</gene>
<reference evidence="9 10" key="1">
    <citation type="submission" date="2012-06" db="EMBL/GenBank/DDBJ databases">
        <title>Complete sequence of Thiocystis violascens DSM 198.</title>
        <authorList>
            <consortium name="US DOE Joint Genome Institute"/>
            <person name="Lucas S."/>
            <person name="Han J."/>
            <person name="Lapidus A."/>
            <person name="Cheng J.-F."/>
            <person name="Goodwin L."/>
            <person name="Pitluck S."/>
            <person name="Peters L."/>
            <person name="Ovchinnikova G."/>
            <person name="Teshima H."/>
            <person name="Detter J.C."/>
            <person name="Han C."/>
            <person name="Tapia R."/>
            <person name="Land M."/>
            <person name="Hauser L."/>
            <person name="Kyrpides N."/>
            <person name="Ivanova N."/>
            <person name="Pagani I."/>
            <person name="Vogl K."/>
            <person name="Liu Z."/>
            <person name="Frigaard N.-U."/>
            <person name="Bryant D."/>
            <person name="Woyke T."/>
        </authorList>
    </citation>
    <scope>NUCLEOTIDE SEQUENCE [LARGE SCALE GENOMIC DNA]</scope>
    <source>
        <strain evidence="10">ATCC 17096 / DSM 198 / 6111</strain>
    </source>
</reference>
<evidence type="ECO:0000256" key="5">
    <source>
        <dbReference type="ARBA" id="ARBA00022705"/>
    </source>
</evidence>
<dbReference type="GO" id="GO:0003677">
    <property type="term" value="F:DNA binding"/>
    <property type="evidence" value="ECO:0007669"/>
    <property type="project" value="InterPro"/>
</dbReference>
<dbReference type="SUPFAM" id="SSF52540">
    <property type="entry name" value="P-loop containing nucleoside triphosphate hydrolases"/>
    <property type="match status" value="1"/>
</dbReference>
<protein>
    <recommendedName>
        <fullName evidence="2">DNA polymerase III subunit delta'</fullName>
        <ecNumber evidence="1">2.7.7.7</ecNumber>
    </recommendedName>
</protein>
<organism evidence="9 10">
    <name type="scientific">Thiocystis violascens (strain ATCC 17096 / DSM 198 / 6111)</name>
    <name type="common">Chromatium violascens</name>
    <dbReference type="NCBI Taxonomy" id="765911"/>
    <lineage>
        <taxon>Bacteria</taxon>
        <taxon>Pseudomonadati</taxon>
        <taxon>Pseudomonadota</taxon>
        <taxon>Gammaproteobacteria</taxon>
        <taxon>Chromatiales</taxon>
        <taxon>Chromatiaceae</taxon>
        <taxon>Thiocystis</taxon>
    </lineage>
</organism>
<evidence type="ECO:0000256" key="7">
    <source>
        <dbReference type="ARBA" id="ARBA00049244"/>
    </source>
</evidence>
<dbReference type="KEGG" id="tvi:Thivi_0024"/>
<evidence type="ECO:0000313" key="10">
    <source>
        <dbReference type="Proteomes" id="UP000006062"/>
    </source>
</evidence>
<dbReference type="STRING" id="765911.Thivi_0024"/>
<dbReference type="eggNOG" id="COG0470">
    <property type="taxonomic scope" value="Bacteria"/>
</dbReference>
<feature type="domain" description="DNA polymerase III delta subunit C-terminal" evidence="8">
    <location>
        <begin position="213"/>
        <end position="325"/>
    </location>
</feature>
<name>I3Y548_THIV6</name>
<dbReference type="EMBL" id="CP003154">
    <property type="protein sequence ID" value="AFL72116.1"/>
    <property type="molecule type" value="Genomic_DNA"/>
</dbReference>
<proteinExistence type="predicted"/>
<dbReference type="OrthoDB" id="9811073at2"/>
<comment type="catalytic activity">
    <reaction evidence="7">
        <text>DNA(n) + a 2'-deoxyribonucleoside 5'-triphosphate = DNA(n+1) + diphosphate</text>
        <dbReference type="Rhea" id="RHEA:22508"/>
        <dbReference type="Rhea" id="RHEA-COMP:17339"/>
        <dbReference type="Rhea" id="RHEA-COMP:17340"/>
        <dbReference type="ChEBI" id="CHEBI:33019"/>
        <dbReference type="ChEBI" id="CHEBI:61560"/>
        <dbReference type="ChEBI" id="CHEBI:173112"/>
        <dbReference type="EC" id="2.7.7.7"/>
    </reaction>
</comment>
<evidence type="ECO:0000259" key="8">
    <source>
        <dbReference type="Pfam" id="PF09115"/>
    </source>
</evidence>
<dbReference type="NCBIfam" id="TIGR00678">
    <property type="entry name" value="holB"/>
    <property type="match status" value="1"/>
</dbReference>
<keyword evidence="3 9" id="KW-0808">Transferase</keyword>